<comment type="caution">
    <text evidence="3">The sequence shown here is derived from an EMBL/GenBank/DDBJ whole genome shotgun (WGS) entry which is preliminary data.</text>
</comment>
<organism evidence="3 4">
    <name type="scientific">Flintibacter faecis</name>
    <dbReference type="NCBI Taxonomy" id="2763047"/>
    <lineage>
        <taxon>Bacteria</taxon>
        <taxon>Bacillati</taxon>
        <taxon>Bacillota</taxon>
        <taxon>Clostridia</taxon>
        <taxon>Eubacteriales</taxon>
        <taxon>Flintibacter</taxon>
    </lineage>
</organism>
<name>A0A8J6J2G8_9FIRM</name>
<protein>
    <submittedName>
        <fullName evidence="3">Copper amine oxidase N-terminal domain-containing protein</fullName>
    </submittedName>
</protein>
<sequence>MKHVFRTALCTALMTAAVCVPTFAVKADAPVPARQGDFYVLANDQYVTFTDAVPQIRDSRSYLPMATVFDRLGFKDIQWNDAQRSVTASKDGVTVKLVIGSPSIALTKDGKTTTITTDVAPYIDASTSSTYVPFGLVADALGYKVGWDADQKAVIIDDVDAILTNNQATYQRMDEYMAYAKSFAQQDQKVTGSYSAVLDVDSKNEDMGPVKVDATLKGDYTMLQQGQSAMQFQTGMTVDAKVAMNGQDVTQAVLGGTDVKLPLNVNVDLRGDVTGGVFYMNMTGLSSLTGTPDQAWYKMDLKSMFDQMSDTTGMNYAALVQLSAASTEQGFQQTLADILKSAPVTSVNGTTADTLRQLNGLLADSSFTKSGSDYVSTMTEDGATVKFTLNYSGSKVTGYAMDMKADLDGMGAMTMAVGMKDKTMNANMAFTVDDGEGSLVKLTMTMDGTYQATSQKPSTQPPAGAQIVDLLGNAEGR</sequence>
<dbReference type="InterPro" id="IPR036582">
    <property type="entry name" value="Mao_N_sf"/>
</dbReference>
<feature type="domain" description="Copper amine oxidase-like N-terminal" evidence="2">
    <location>
        <begin position="43"/>
        <end position="156"/>
    </location>
</feature>
<keyword evidence="1" id="KW-0732">Signal</keyword>
<gene>
    <name evidence="3" type="ORF">H8S55_03555</name>
</gene>
<dbReference type="AlphaFoldDB" id="A0A8J6J2G8"/>
<dbReference type="InterPro" id="IPR012854">
    <property type="entry name" value="Cu_amine_oxidase-like_N"/>
</dbReference>
<dbReference type="Pfam" id="PF07833">
    <property type="entry name" value="Cu_amine_oxidN1"/>
    <property type="match status" value="1"/>
</dbReference>
<dbReference type="SUPFAM" id="SSF55383">
    <property type="entry name" value="Copper amine oxidase, domain N"/>
    <property type="match status" value="1"/>
</dbReference>
<evidence type="ECO:0000256" key="1">
    <source>
        <dbReference type="SAM" id="SignalP"/>
    </source>
</evidence>
<feature type="chain" id="PRO_5035291813" evidence="1">
    <location>
        <begin position="28"/>
        <end position="477"/>
    </location>
</feature>
<reference evidence="3" key="1">
    <citation type="submission" date="2020-08" db="EMBL/GenBank/DDBJ databases">
        <title>Genome public.</title>
        <authorList>
            <person name="Liu C."/>
            <person name="Sun Q."/>
        </authorList>
    </citation>
    <scope>NUCLEOTIDE SEQUENCE</scope>
    <source>
        <strain evidence="3">BX5</strain>
    </source>
</reference>
<evidence type="ECO:0000313" key="4">
    <source>
        <dbReference type="Proteomes" id="UP000602260"/>
    </source>
</evidence>
<dbReference type="EMBL" id="JACOPN010000002">
    <property type="protein sequence ID" value="MBC5716406.1"/>
    <property type="molecule type" value="Genomic_DNA"/>
</dbReference>
<keyword evidence="4" id="KW-1185">Reference proteome</keyword>
<dbReference type="Proteomes" id="UP000602260">
    <property type="component" value="Unassembled WGS sequence"/>
</dbReference>
<evidence type="ECO:0000313" key="3">
    <source>
        <dbReference type="EMBL" id="MBC5716406.1"/>
    </source>
</evidence>
<accession>A0A8J6J2G8</accession>
<evidence type="ECO:0000259" key="2">
    <source>
        <dbReference type="Pfam" id="PF07833"/>
    </source>
</evidence>
<feature type="signal peptide" evidence="1">
    <location>
        <begin position="1"/>
        <end position="27"/>
    </location>
</feature>
<dbReference type="RefSeq" id="WP_186877860.1">
    <property type="nucleotide sequence ID" value="NZ_JACOPN010000002.1"/>
</dbReference>
<dbReference type="Gene3D" id="3.30.457.10">
    <property type="entry name" value="Copper amine oxidase-like, N-terminal domain"/>
    <property type="match status" value="1"/>
</dbReference>
<proteinExistence type="predicted"/>